<name>A0A9D3VF24_9ROSI</name>
<protein>
    <submittedName>
        <fullName evidence="1">Uncharacterized protein</fullName>
    </submittedName>
</protein>
<evidence type="ECO:0000313" key="1">
    <source>
        <dbReference type="EMBL" id="KAH1081853.1"/>
    </source>
</evidence>
<dbReference type="EMBL" id="JAIQCV010000007">
    <property type="protein sequence ID" value="KAH1081853.1"/>
    <property type="molecule type" value="Genomic_DNA"/>
</dbReference>
<keyword evidence="2" id="KW-1185">Reference proteome</keyword>
<proteinExistence type="predicted"/>
<comment type="caution">
    <text evidence="1">The sequence shown here is derived from an EMBL/GenBank/DDBJ whole genome shotgun (WGS) entry which is preliminary data.</text>
</comment>
<dbReference type="Proteomes" id="UP000828251">
    <property type="component" value="Unassembled WGS sequence"/>
</dbReference>
<evidence type="ECO:0000313" key="2">
    <source>
        <dbReference type="Proteomes" id="UP000828251"/>
    </source>
</evidence>
<organism evidence="1 2">
    <name type="scientific">Gossypium stocksii</name>
    <dbReference type="NCBI Taxonomy" id="47602"/>
    <lineage>
        <taxon>Eukaryota</taxon>
        <taxon>Viridiplantae</taxon>
        <taxon>Streptophyta</taxon>
        <taxon>Embryophyta</taxon>
        <taxon>Tracheophyta</taxon>
        <taxon>Spermatophyta</taxon>
        <taxon>Magnoliopsida</taxon>
        <taxon>eudicotyledons</taxon>
        <taxon>Gunneridae</taxon>
        <taxon>Pentapetalae</taxon>
        <taxon>rosids</taxon>
        <taxon>malvids</taxon>
        <taxon>Malvales</taxon>
        <taxon>Malvaceae</taxon>
        <taxon>Malvoideae</taxon>
        <taxon>Gossypium</taxon>
    </lineage>
</organism>
<gene>
    <name evidence="1" type="ORF">J1N35_021614</name>
</gene>
<sequence length="134" mass="14435">MQYSSKSHTFHISCRLEAITFETYHGEVKFGVVLISTVKGGSLRGGLNRQPLCNNGSGYNGATGTFSLSSYSKADTVMDQIGLLGGEWLLQCSKSDAPFRAVTIVFIKQVINSGNCCNADLSLTYIVSEHSLST</sequence>
<dbReference type="AlphaFoldDB" id="A0A9D3VF24"/>
<accession>A0A9D3VF24</accession>
<reference evidence="1 2" key="1">
    <citation type="journal article" date="2021" name="Plant Biotechnol. J.">
        <title>Multi-omics assisted identification of the key and species-specific regulatory components of drought-tolerant mechanisms in Gossypium stocksii.</title>
        <authorList>
            <person name="Yu D."/>
            <person name="Ke L."/>
            <person name="Zhang D."/>
            <person name="Wu Y."/>
            <person name="Sun Y."/>
            <person name="Mei J."/>
            <person name="Sun J."/>
            <person name="Sun Y."/>
        </authorList>
    </citation>
    <scope>NUCLEOTIDE SEQUENCE [LARGE SCALE GENOMIC DNA]</scope>
    <source>
        <strain evidence="2">cv. E1</strain>
        <tissue evidence="1">Leaf</tissue>
    </source>
</reference>